<name>A0ACC1RIK8_9APHY</name>
<evidence type="ECO:0000313" key="2">
    <source>
        <dbReference type="Proteomes" id="UP001148662"/>
    </source>
</evidence>
<accession>A0ACC1RIK8</accession>
<dbReference type="EMBL" id="JANHOG010002876">
    <property type="protein sequence ID" value="KAJ3519136.1"/>
    <property type="molecule type" value="Genomic_DNA"/>
</dbReference>
<dbReference type="Proteomes" id="UP001148662">
    <property type="component" value="Unassembled WGS sequence"/>
</dbReference>
<keyword evidence="2" id="KW-1185">Reference proteome</keyword>
<gene>
    <name evidence="1" type="ORF">NM688_g9347</name>
</gene>
<proteinExistence type="predicted"/>
<sequence length="552" mass="62699">MEDLTSVHRQTLASGSYLVDLAHFIQHLVPMVFGGEESRLSYERIDREVASSIQTNPGEITELLERVHRMRNDDSNKSFYIYHITTQLALSDDAIWVELRDLEPTIDDVLLDIILDGDFCGFSRGDLYRPSEPGAVPRASFVHNLALLSNLAAQKLFTLFTLLHEHRSDVLIGYVETIQRRTDAVWERISRIMLPSDYIKNDFPDVADMLQACVMWIGHGWHALRCASKYKQPAVDYNVARQCLYTFCSARKELYRNETFFLLYNMLQSGYITDDQLMEMCNEVFRGEDMSLAFVNACVATLSTPKLSVISTESLLSYQPVQALLWFQQQAIARDPRILRNVAARRENMSRLGNSGMLACQRLKCQCGGDLDAERSLKSMCALTNYLLFTFRITTHFDQRVACTGFLLGADVLEKAIRDRNLEDAKHVIRFISKCGVAAAEPPENTHGKGIRKDIVHLMHTVHGRYQPILQDLRRSGLPKDEMMKLALQGVGDILRMIERRGYAGQASPPRNVQGRCHLAGCACSGVKPPHQLRVCKGCWQVEYCSKYCLEL</sequence>
<evidence type="ECO:0000313" key="1">
    <source>
        <dbReference type="EMBL" id="KAJ3519136.1"/>
    </source>
</evidence>
<protein>
    <submittedName>
        <fullName evidence="1">Uncharacterized protein</fullName>
    </submittedName>
</protein>
<organism evidence="1 2">
    <name type="scientific">Phlebia brevispora</name>
    <dbReference type="NCBI Taxonomy" id="194682"/>
    <lineage>
        <taxon>Eukaryota</taxon>
        <taxon>Fungi</taxon>
        <taxon>Dikarya</taxon>
        <taxon>Basidiomycota</taxon>
        <taxon>Agaricomycotina</taxon>
        <taxon>Agaricomycetes</taxon>
        <taxon>Polyporales</taxon>
        <taxon>Meruliaceae</taxon>
        <taxon>Phlebia</taxon>
    </lineage>
</organism>
<reference evidence="1" key="1">
    <citation type="submission" date="2022-07" db="EMBL/GenBank/DDBJ databases">
        <title>Genome Sequence of Phlebia brevispora.</title>
        <authorList>
            <person name="Buettner E."/>
        </authorList>
    </citation>
    <scope>NUCLEOTIDE SEQUENCE</scope>
    <source>
        <strain evidence="1">MPL23</strain>
    </source>
</reference>
<comment type="caution">
    <text evidence="1">The sequence shown here is derived from an EMBL/GenBank/DDBJ whole genome shotgun (WGS) entry which is preliminary data.</text>
</comment>